<reference evidence="1 2" key="1">
    <citation type="journal article" date="2014" name="BMC Genomics">
        <title>Complete genome sequence of producer of the glycopeptide antibiotic Aculeximycin Kutzneria albida DSM 43870T, a representative of minor genus of Pseudonocardiaceae.</title>
        <authorList>
            <person name="Rebets Y."/>
            <person name="Tokovenko B."/>
            <person name="Lushchyk I."/>
            <person name="Ruckert C."/>
            <person name="Zaburannyi N."/>
            <person name="Bechthold A."/>
            <person name="Kalinowski J."/>
            <person name="Luzhetskyy A."/>
        </authorList>
    </citation>
    <scope>NUCLEOTIDE SEQUENCE [LARGE SCALE GENOMIC DNA]</scope>
    <source>
        <strain evidence="1">DSM 43870</strain>
    </source>
</reference>
<proteinExistence type="predicted"/>
<dbReference type="KEGG" id="kal:KALB_6829"/>
<evidence type="ECO:0000313" key="1">
    <source>
        <dbReference type="EMBL" id="AHI00188.1"/>
    </source>
</evidence>
<dbReference type="AlphaFoldDB" id="W5WH81"/>
<sequence length="35" mass="4055">MFTVLLDTCALWPGLQRDFLLSLVVEGMYRPVWSP</sequence>
<dbReference type="Proteomes" id="UP000019225">
    <property type="component" value="Chromosome"/>
</dbReference>
<dbReference type="eggNOG" id="ENOG5031Q9R">
    <property type="taxonomic scope" value="Bacteria"/>
</dbReference>
<evidence type="ECO:0008006" key="3">
    <source>
        <dbReference type="Google" id="ProtNLM"/>
    </source>
</evidence>
<evidence type="ECO:0000313" key="2">
    <source>
        <dbReference type="Proteomes" id="UP000019225"/>
    </source>
</evidence>
<organism evidence="1 2">
    <name type="scientific">Kutzneria albida DSM 43870</name>
    <dbReference type="NCBI Taxonomy" id="1449976"/>
    <lineage>
        <taxon>Bacteria</taxon>
        <taxon>Bacillati</taxon>
        <taxon>Actinomycetota</taxon>
        <taxon>Actinomycetes</taxon>
        <taxon>Pseudonocardiales</taxon>
        <taxon>Pseudonocardiaceae</taxon>
        <taxon>Kutzneria</taxon>
    </lineage>
</organism>
<dbReference type="HOGENOM" id="CLU_3365501_0_0_11"/>
<protein>
    <recommendedName>
        <fullName evidence="3">PIN domain-containing protein</fullName>
    </recommendedName>
</protein>
<keyword evidence="2" id="KW-1185">Reference proteome</keyword>
<accession>W5WH81</accession>
<dbReference type="EMBL" id="CP007155">
    <property type="protein sequence ID" value="AHI00188.1"/>
    <property type="molecule type" value="Genomic_DNA"/>
</dbReference>
<gene>
    <name evidence="1" type="ORF">KALB_6829</name>
</gene>
<name>W5WH81_9PSEU</name>